<gene>
    <name evidence="1" type="ORF">SAMN05216236_1871</name>
</gene>
<proteinExistence type="predicted"/>
<dbReference type="SUPFAM" id="SSF52540">
    <property type="entry name" value="P-loop containing nucleoside triphosphate hydrolases"/>
    <property type="match status" value="1"/>
</dbReference>
<dbReference type="Gene3D" id="3.40.50.300">
    <property type="entry name" value="P-loop containing nucleotide triphosphate hydrolases"/>
    <property type="match status" value="1"/>
</dbReference>
<evidence type="ECO:0000313" key="2">
    <source>
        <dbReference type="Proteomes" id="UP000182466"/>
    </source>
</evidence>
<evidence type="ECO:0008006" key="3">
    <source>
        <dbReference type="Google" id="ProtNLM"/>
    </source>
</evidence>
<sequence length="180" mass="19997">MEAGLVVEKIEFADGSELPLKPGSVTIVTGPNNSGKSTFLRDIDKHFGSGRGKKGYTGWIARKVESKLLGTPKEFLDRFHETEAYDAEEDRFKFEKGYSGGSYKTSTLRSAVAKGRLPNSVEASFRKFLPAHERLHGTGYNNTIDTAINQIFSNEAREIALSDIFKRSFGIDLILDRTLT</sequence>
<accession>A0A1I7EE10</accession>
<dbReference type="EMBL" id="FPAW01000087">
    <property type="protein sequence ID" value="SFU22112.1"/>
    <property type="molecule type" value="Genomic_DNA"/>
</dbReference>
<keyword evidence="2" id="KW-1185">Reference proteome</keyword>
<name>A0A1I7EE10_9RHOB</name>
<dbReference type="AlphaFoldDB" id="A0A1I7EE10"/>
<dbReference type="InterPro" id="IPR027417">
    <property type="entry name" value="P-loop_NTPase"/>
</dbReference>
<evidence type="ECO:0000313" key="1">
    <source>
        <dbReference type="EMBL" id="SFU22112.1"/>
    </source>
</evidence>
<dbReference type="OrthoDB" id="9816534at2"/>
<dbReference type="RefSeq" id="WP_027260450.1">
    <property type="nucleotide sequence ID" value="NZ_FPAW01000087.1"/>
</dbReference>
<reference evidence="1 2" key="1">
    <citation type="submission" date="2016-10" db="EMBL/GenBank/DDBJ databases">
        <authorList>
            <person name="de Groot N.N."/>
        </authorList>
    </citation>
    <scope>NUCLEOTIDE SEQUENCE [LARGE SCALE GENOMIC DNA]</scope>
    <source>
        <strain evidence="1 2">CGMCC 1.10959</strain>
    </source>
</reference>
<protein>
    <recommendedName>
        <fullName evidence="3">AAA domain-containing protein</fullName>
    </recommendedName>
</protein>
<dbReference type="STRING" id="999627.SAMN05216236_1871"/>
<dbReference type="Proteomes" id="UP000182466">
    <property type="component" value="Unassembled WGS sequence"/>
</dbReference>
<organism evidence="1 2">
    <name type="scientific">Sedimentitalea nanhaiensis</name>
    <dbReference type="NCBI Taxonomy" id="999627"/>
    <lineage>
        <taxon>Bacteria</taxon>
        <taxon>Pseudomonadati</taxon>
        <taxon>Pseudomonadota</taxon>
        <taxon>Alphaproteobacteria</taxon>
        <taxon>Rhodobacterales</taxon>
        <taxon>Paracoccaceae</taxon>
        <taxon>Sedimentitalea</taxon>
    </lineage>
</organism>